<dbReference type="PANTHER" id="PTHR42834">
    <property type="entry name" value="ENDONUCLEASE/EXONUCLEASE/PHOSPHATASE FAMILY PROTEIN (AFU_ORTHOLOGUE AFUA_3G09210)"/>
    <property type="match status" value="1"/>
</dbReference>
<dbReference type="InterPro" id="IPR005135">
    <property type="entry name" value="Endo/exonuclease/phosphatase"/>
</dbReference>
<reference evidence="2" key="1">
    <citation type="journal article" date="2014" name="Front. Microbiol.">
        <title>High frequency of phylogenetically diverse reductive dehalogenase-homologous genes in deep subseafloor sedimentary metagenomes.</title>
        <authorList>
            <person name="Kawai M."/>
            <person name="Futagami T."/>
            <person name="Toyoda A."/>
            <person name="Takaki Y."/>
            <person name="Nishi S."/>
            <person name="Hori S."/>
            <person name="Arai W."/>
            <person name="Tsubouchi T."/>
            <person name="Morono Y."/>
            <person name="Uchiyama I."/>
            <person name="Ito T."/>
            <person name="Fujiyama A."/>
            <person name="Inagaki F."/>
            <person name="Takami H."/>
        </authorList>
    </citation>
    <scope>NUCLEOTIDE SEQUENCE</scope>
    <source>
        <strain evidence="2">Expedition CK06-06</strain>
    </source>
</reference>
<comment type="caution">
    <text evidence="2">The sequence shown here is derived from an EMBL/GenBank/DDBJ whole genome shotgun (WGS) entry which is preliminary data.</text>
</comment>
<evidence type="ECO:0000313" key="2">
    <source>
        <dbReference type="EMBL" id="GAG11916.1"/>
    </source>
</evidence>
<name>X0WGU7_9ZZZZ</name>
<proteinExistence type="predicted"/>
<sequence length="261" mass="28836">MSYNVENLFDDRDDGTEYRDYDPGSSNWNTALYHAKLKNVSEAIQAAGEGGPDICVLQEVENERVVTDLLEGYLNVLKYRHAVTAPKNGSATTVALLSRFKPESVLVHSVQADDEVTLRPILEVHFDIRGDGLVIFNNHWKSKSGGARETEHYRRAAAGFIRERLTSIRKEHPDFCVVIAGDLNERADEYSAVGCEYPTALAVIGGCPAAVASRKTLTLTGSWEDAVSDASVVFSPWLDTSHRGSYAYAGVWEQIDHFLIA</sequence>
<dbReference type="GO" id="GO:0003824">
    <property type="term" value="F:catalytic activity"/>
    <property type="evidence" value="ECO:0007669"/>
    <property type="project" value="InterPro"/>
</dbReference>
<evidence type="ECO:0000259" key="1">
    <source>
        <dbReference type="Pfam" id="PF19580"/>
    </source>
</evidence>
<dbReference type="Pfam" id="PF19580">
    <property type="entry name" value="Exo_endo_phos_3"/>
    <property type="match status" value="1"/>
</dbReference>
<accession>X0WGU7</accession>
<organism evidence="2">
    <name type="scientific">marine sediment metagenome</name>
    <dbReference type="NCBI Taxonomy" id="412755"/>
    <lineage>
        <taxon>unclassified sequences</taxon>
        <taxon>metagenomes</taxon>
        <taxon>ecological metagenomes</taxon>
    </lineage>
</organism>
<dbReference type="SUPFAM" id="SSF56219">
    <property type="entry name" value="DNase I-like"/>
    <property type="match status" value="1"/>
</dbReference>
<feature type="non-terminal residue" evidence="2">
    <location>
        <position position="261"/>
    </location>
</feature>
<dbReference type="AlphaFoldDB" id="X0WGU7"/>
<dbReference type="PANTHER" id="PTHR42834:SF1">
    <property type="entry name" value="ENDONUCLEASE_EXONUCLEASE_PHOSPHATASE FAMILY PROTEIN (AFU_ORTHOLOGUE AFUA_3G09210)"/>
    <property type="match status" value="1"/>
</dbReference>
<dbReference type="InterPro" id="IPR036691">
    <property type="entry name" value="Endo/exonu/phosph_ase_sf"/>
</dbReference>
<feature type="domain" description="Endonuclease/exonuclease/phosphatase" evidence="1">
    <location>
        <begin position="2"/>
        <end position="191"/>
    </location>
</feature>
<gene>
    <name evidence="2" type="ORF">S01H1_37376</name>
</gene>
<dbReference type="EMBL" id="BARS01023475">
    <property type="protein sequence ID" value="GAG11916.1"/>
    <property type="molecule type" value="Genomic_DNA"/>
</dbReference>
<protein>
    <recommendedName>
        <fullName evidence="1">Endonuclease/exonuclease/phosphatase domain-containing protein</fullName>
    </recommendedName>
</protein>
<dbReference type="Gene3D" id="3.60.10.10">
    <property type="entry name" value="Endonuclease/exonuclease/phosphatase"/>
    <property type="match status" value="1"/>
</dbReference>